<reference evidence="3" key="1">
    <citation type="submission" date="2024-07" db="EMBL/GenBank/DDBJ databases">
        <title>Two chromosome-level genome assemblies of Korean endemic species Abeliophyllum distichum and Forsythia ovata (Oleaceae).</title>
        <authorList>
            <person name="Jang H."/>
        </authorList>
    </citation>
    <scope>NUCLEOTIDE SEQUENCE [LARGE SCALE GENOMIC DNA]</scope>
</reference>
<protein>
    <submittedName>
        <fullName evidence="2">Serine carboxypeptidase-like 18</fullName>
    </submittedName>
</protein>
<gene>
    <name evidence="2" type="ORF">Fot_46399</name>
</gene>
<dbReference type="Pfam" id="PF00450">
    <property type="entry name" value="Peptidase_S10"/>
    <property type="match status" value="1"/>
</dbReference>
<dbReference type="Proteomes" id="UP001604277">
    <property type="component" value="Unassembled WGS sequence"/>
</dbReference>
<dbReference type="InterPro" id="IPR029058">
    <property type="entry name" value="AB_hydrolase_fold"/>
</dbReference>
<proteinExistence type="inferred from homology"/>
<dbReference type="SUPFAM" id="SSF53474">
    <property type="entry name" value="alpha/beta-Hydrolases"/>
    <property type="match status" value="1"/>
</dbReference>
<evidence type="ECO:0000313" key="2">
    <source>
        <dbReference type="EMBL" id="KAL2477385.1"/>
    </source>
</evidence>
<comment type="caution">
    <text evidence="2">The sequence shown here is derived from an EMBL/GenBank/DDBJ whole genome shotgun (WGS) entry which is preliminary data.</text>
</comment>
<dbReference type="PRINTS" id="PR00724">
    <property type="entry name" value="CRBOXYPTASEC"/>
</dbReference>
<dbReference type="PANTHER" id="PTHR11802:SF224">
    <property type="entry name" value="SERINE CARBOXYPEPTIDASE-LIKE 7 ISOFORM X1"/>
    <property type="match status" value="1"/>
</dbReference>
<dbReference type="AlphaFoldDB" id="A0ABD1QMC4"/>
<name>A0ABD1QMC4_9LAMI</name>
<dbReference type="PANTHER" id="PTHR11802">
    <property type="entry name" value="SERINE PROTEASE FAMILY S10 SERINE CARBOXYPEPTIDASE"/>
    <property type="match status" value="1"/>
</dbReference>
<comment type="similarity">
    <text evidence="1">Belongs to the peptidase S10 family.</text>
</comment>
<dbReference type="Gene3D" id="3.40.50.1820">
    <property type="entry name" value="alpha/beta hydrolase"/>
    <property type="match status" value="1"/>
</dbReference>
<organism evidence="2 3">
    <name type="scientific">Forsythia ovata</name>
    <dbReference type="NCBI Taxonomy" id="205694"/>
    <lineage>
        <taxon>Eukaryota</taxon>
        <taxon>Viridiplantae</taxon>
        <taxon>Streptophyta</taxon>
        <taxon>Embryophyta</taxon>
        <taxon>Tracheophyta</taxon>
        <taxon>Spermatophyta</taxon>
        <taxon>Magnoliopsida</taxon>
        <taxon>eudicotyledons</taxon>
        <taxon>Gunneridae</taxon>
        <taxon>Pentapetalae</taxon>
        <taxon>asterids</taxon>
        <taxon>lamiids</taxon>
        <taxon>Lamiales</taxon>
        <taxon>Oleaceae</taxon>
        <taxon>Forsythieae</taxon>
        <taxon>Forsythia</taxon>
    </lineage>
</organism>
<evidence type="ECO:0000256" key="1">
    <source>
        <dbReference type="ARBA" id="ARBA00009431"/>
    </source>
</evidence>
<keyword evidence="3" id="KW-1185">Reference proteome</keyword>
<sequence length="190" mass="21347">MASSSSSAPFSIRQQQHHSSISRLFRVIRVLCLSNSKPDILMWEKIEKCSYSTIFVESERNPKKDPLLLWLTGGPGCSALSGLVYEIGPFTFDAANFDGSLPSIILNPYSWTKVANIIFIDWPVGTGFSYSNTSKGYSSNDTKTAKDIYTFLRKWLLNHPMFIKNRLYIAGDSYGGKRCYHGGIGNIKRQ</sequence>
<dbReference type="InterPro" id="IPR001563">
    <property type="entry name" value="Peptidase_S10"/>
</dbReference>
<accession>A0ABD1QMC4</accession>
<evidence type="ECO:0000313" key="3">
    <source>
        <dbReference type="Proteomes" id="UP001604277"/>
    </source>
</evidence>
<dbReference type="EMBL" id="JBFOLJ010000014">
    <property type="protein sequence ID" value="KAL2477385.1"/>
    <property type="molecule type" value="Genomic_DNA"/>
</dbReference>